<proteinExistence type="predicted"/>
<keyword evidence="2" id="KW-1185">Reference proteome</keyword>
<reference evidence="1 2" key="1">
    <citation type="submission" date="2023-07" db="EMBL/GenBank/DDBJ databases">
        <title>Sorghum-associated microbial communities from plants grown in Nebraska, USA.</title>
        <authorList>
            <person name="Schachtman D."/>
        </authorList>
    </citation>
    <scope>NUCLEOTIDE SEQUENCE [LARGE SCALE GENOMIC DNA]</scope>
    <source>
        <strain evidence="1 2">4129</strain>
    </source>
</reference>
<dbReference type="RefSeq" id="WP_310281825.1">
    <property type="nucleotide sequence ID" value="NZ_JAVDWQ010000008.1"/>
</dbReference>
<organism evidence="1 2">
    <name type="scientific">Flavobacterium piscis</name>
    <dbReference type="NCBI Taxonomy" id="1114874"/>
    <lineage>
        <taxon>Bacteria</taxon>
        <taxon>Pseudomonadati</taxon>
        <taxon>Bacteroidota</taxon>
        <taxon>Flavobacteriia</taxon>
        <taxon>Flavobacteriales</taxon>
        <taxon>Flavobacteriaceae</taxon>
        <taxon>Flavobacterium</taxon>
    </lineage>
</organism>
<dbReference type="EMBL" id="JAVDWQ010000008">
    <property type="protein sequence ID" value="MDR7210603.1"/>
    <property type="molecule type" value="Genomic_DNA"/>
</dbReference>
<evidence type="ECO:0000313" key="1">
    <source>
        <dbReference type="EMBL" id="MDR7210603.1"/>
    </source>
</evidence>
<accession>A0ABU1Y948</accession>
<dbReference type="Proteomes" id="UP001269081">
    <property type="component" value="Unassembled WGS sequence"/>
</dbReference>
<comment type="caution">
    <text evidence="1">The sequence shown here is derived from an EMBL/GenBank/DDBJ whole genome shotgun (WGS) entry which is preliminary data.</text>
</comment>
<evidence type="ECO:0000313" key="2">
    <source>
        <dbReference type="Proteomes" id="UP001269081"/>
    </source>
</evidence>
<gene>
    <name evidence="1" type="ORF">J2W48_002553</name>
</gene>
<protein>
    <submittedName>
        <fullName evidence="1">Uncharacterized protein</fullName>
    </submittedName>
</protein>
<name>A0ABU1Y948_9FLAO</name>
<sequence>MKPLGGGRSGGSYLDLTATHPNYGTLRINTVDIYKNGLPTLRELNNATRIRTQMALGEHLLLIPKR</sequence>